<evidence type="ECO:0000313" key="2">
    <source>
        <dbReference type="Proteomes" id="UP000324222"/>
    </source>
</evidence>
<name>A0A5B7IE19_PORTR</name>
<accession>A0A5B7IE19</accession>
<protein>
    <submittedName>
        <fullName evidence="1">Uncharacterized protein</fullName>
    </submittedName>
</protein>
<dbReference type="EMBL" id="VSRR010058913">
    <property type="protein sequence ID" value="MPC82122.1"/>
    <property type="molecule type" value="Genomic_DNA"/>
</dbReference>
<organism evidence="1 2">
    <name type="scientific">Portunus trituberculatus</name>
    <name type="common">Swimming crab</name>
    <name type="synonym">Neptunus trituberculatus</name>
    <dbReference type="NCBI Taxonomy" id="210409"/>
    <lineage>
        <taxon>Eukaryota</taxon>
        <taxon>Metazoa</taxon>
        <taxon>Ecdysozoa</taxon>
        <taxon>Arthropoda</taxon>
        <taxon>Crustacea</taxon>
        <taxon>Multicrustacea</taxon>
        <taxon>Malacostraca</taxon>
        <taxon>Eumalacostraca</taxon>
        <taxon>Eucarida</taxon>
        <taxon>Decapoda</taxon>
        <taxon>Pleocyemata</taxon>
        <taxon>Brachyura</taxon>
        <taxon>Eubrachyura</taxon>
        <taxon>Portunoidea</taxon>
        <taxon>Portunidae</taxon>
        <taxon>Portuninae</taxon>
        <taxon>Portunus</taxon>
    </lineage>
</organism>
<proteinExistence type="predicted"/>
<gene>
    <name evidence="1" type="ORF">E2C01_076767</name>
</gene>
<evidence type="ECO:0000313" key="1">
    <source>
        <dbReference type="EMBL" id="MPC82122.1"/>
    </source>
</evidence>
<comment type="caution">
    <text evidence="1">The sequence shown here is derived from an EMBL/GenBank/DDBJ whole genome shotgun (WGS) entry which is preliminary data.</text>
</comment>
<reference evidence="1 2" key="1">
    <citation type="submission" date="2019-05" db="EMBL/GenBank/DDBJ databases">
        <title>Another draft genome of Portunus trituberculatus and its Hox gene families provides insights of decapod evolution.</title>
        <authorList>
            <person name="Jeong J.-H."/>
            <person name="Song I."/>
            <person name="Kim S."/>
            <person name="Choi T."/>
            <person name="Kim D."/>
            <person name="Ryu S."/>
            <person name="Kim W."/>
        </authorList>
    </citation>
    <scope>NUCLEOTIDE SEQUENCE [LARGE SCALE GENOMIC DNA]</scope>
    <source>
        <tissue evidence="1">Muscle</tissue>
    </source>
</reference>
<dbReference type="Proteomes" id="UP000324222">
    <property type="component" value="Unassembled WGS sequence"/>
</dbReference>
<sequence>MARGSQVVTG</sequence>
<keyword evidence="2" id="KW-1185">Reference proteome</keyword>